<sequence>MLVAILPGLPAPPRIPLIFNADRPFYYTIKQNVASIFVGYINVYQHDQSDGLFPEVGFEMRCLVITPTVQIDHPFLYSIVKVLQDQETGNRDIVPLFSGMITVPSY</sequence>
<evidence type="ECO:0000313" key="2">
    <source>
        <dbReference type="Proteomes" id="UP000053097"/>
    </source>
</evidence>
<dbReference type="AlphaFoldDB" id="A0A026VYN4"/>
<keyword evidence="2" id="KW-1185">Reference proteome</keyword>
<dbReference type="PROSITE" id="PS00284">
    <property type="entry name" value="SERPIN"/>
    <property type="match status" value="2"/>
</dbReference>
<dbReference type="EMBL" id="KK107570">
    <property type="protein sequence ID" value="EZA48770.1"/>
    <property type="molecule type" value="Genomic_DNA"/>
</dbReference>
<accession>A0A026VYN4</accession>
<gene>
    <name evidence="1" type="ORF">X777_12686</name>
</gene>
<organism evidence="1 2">
    <name type="scientific">Ooceraea biroi</name>
    <name type="common">Clonal raider ant</name>
    <name type="synonym">Cerapachys biroi</name>
    <dbReference type="NCBI Taxonomy" id="2015173"/>
    <lineage>
        <taxon>Eukaryota</taxon>
        <taxon>Metazoa</taxon>
        <taxon>Ecdysozoa</taxon>
        <taxon>Arthropoda</taxon>
        <taxon>Hexapoda</taxon>
        <taxon>Insecta</taxon>
        <taxon>Pterygota</taxon>
        <taxon>Neoptera</taxon>
        <taxon>Endopterygota</taxon>
        <taxon>Hymenoptera</taxon>
        <taxon>Apocrita</taxon>
        <taxon>Aculeata</taxon>
        <taxon>Formicoidea</taxon>
        <taxon>Formicidae</taxon>
        <taxon>Dorylinae</taxon>
        <taxon>Ooceraea</taxon>
    </lineage>
</organism>
<dbReference type="OrthoDB" id="671595at2759"/>
<protein>
    <submittedName>
        <fullName evidence="1">Uncharacterized protein</fullName>
    </submittedName>
</protein>
<proteinExistence type="predicted"/>
<evidence type="ECO:0000313" key="1">
    <source>
        <dbReference type="EMBL" id="EZA48770.1"/>
    </source>
</evidence>
<dbReference type="Proteomes" id="UP000053097">
    <property type="component" value="Unassembled WGS sequence"/>
</dbReference>
<dbReference type="InterPro" id="IPR023795">
    <property type="entry name" value="Serpin_CS"/>
</dbReference>
<name>A0A026VYN4_OOCBI</name>
<reference evidence="1 2" key="1">
    <citation type="journal article" date="2014" name="Curr. Biol.">
        <title>The genome of the clonal raider ant Cerapachys biroi.</title>
        <authorList>
            <person name="Oxley P.R."/>
            <person name="Ji L."/>
            <person name="Fetter-Pruneda I."/>
            <person name="McKenzie S.K."/>
            <person name="Li C."/>
            <person name="Hu H."/>
            <person name="Zhang G."/>
            <person name="Kronauer D.J."/>
        </authorList>
    </citation>
    <scope>NUCLEOTIDE SEQUENCE [LARGE SCALE GENOMIC DNA]</scope>
</reference>